<evidence type="ECO:0000313" key="2">
    <source>
        <dbReference type="EMBL" id="CAH2065996.1"/>
    </source>
</evidence>
<reference evidence="2" key="1">
    <citation type="submission" date="2022-03" db="EMBL/GenBank/DDBJ databases">
        <authorList>
            <person name="Martin H S."/>
        </authorList>
    </citation>
    <scope>NUCLEOTIDE SEQUENCE</scope>
</reference>
<feature type="compositionally biased region" description="Polar residues" evidence="1">
    <location>
        <begin position="111"/>
        <end position="120"/>
    </location>
</feature>
<name>A0ABN8IZY5_9NEOP</name>
<feature type="compositionally biased region" description="Basic and acidic residues" evidence="1">
    <location>
        <begin position="43"/>
        <end position="55"/>
    </location>
</feature>
<gene>
    <name evidence="2" type="ORF">IPOD504_LOCUS13231</name>
</gene>
<keyword evidence="3" id="KW-1185">Reference proteome</keyword>
<protein>
    <submittedName>
        <fullName evidence="2">Uncharacterized protein</fullName>
    </submittedName>
</protein>
<evidence type="ECO:0000256" key="1">
    <source>
        <dbReference type="SAM" id="MobiDB-lite"/>
    </source>
</evidence>
<organism evidence="2 3">
    <name type="scientific">Iphiclides podalirius</name>
    <name type="common">scarce swallowtail</name>
    <dbReference type="NCBI Taxonomy" id="110791"/>
    <lineage>
        <taxon>Eukaryota</taxon>
        <taxon>Metazoa</taxon>
        <taxon>Ecdysozoa</taxon>
        <taxon>Arthropoda</taxon>
        <taxon>Hexapoda</taxon>
        <taxon>Insecta</taxon>
        <taxon>Pterygota</taxon>
        <taxon>Neoptera</taxon>
        <taxon>Endopterygota</taxon>
        <taxon>Lepidoptera</taxon>
        <taxon>Glossata</taxon>
        <taxon>Ditrysia</taxon>
        <taxon>Papilionoidea</taxon>
        <taxon>Papilionidae</taxon>
        <taxon>Papilioninae</taxon>
        <taxon>Iphiclides</taxon>
    </lineage>
</organism>
<dbReference type="EMBL" id="OW152816">
    <property type="protein sequence ID" value="CAH2065996.1"/>
    <property type="molecule type" value="Genomic_DNA"/>
</dbReference>
<feature type="region of interest" description="Disordered" evidence="1">
    <location>
        <begin position="111"/>
        <end position="134"/>
    </location>
</feature>
<proteinExistence type="predicted"/>
<dbReference type="Proteomes" id="UP000837857">
    <property type="component" value="Chromosome 4"/>
</dbReference>
<feature type="region of interest" description="Disordered" evidence="1">
    <location>
        <begin position="30"/>
        <end position="73"/>
    </location>
</feature>
<sequence length="178" mass="20842">MDHIETMVFNYETTNRSDFRHIQQSTEIIDEVKPSKGPKHSKIRELQKASEREEGSQASVKKTKKLDRELERARRARPRLVIAPAVSIDDIEDPRVRRILIEDVYKSNAQRSYDQPTSSIARGPLPSGYTRNDPLSLPKLAPPYVAPEWRSDCVQWDRRQLRAHCDSTKVFWRSHHRR</sequence>
<accession>A0ABN8IZY5</accession>
<evidence type="ECO:0000313" key="3">
    <source>
        <dbReference type="Proteomes" id="UP000837857"/>
    </source>
</evidence>
<feature type="non-terminal residue" evidence="2">
    <location>
        <position position="178"/>
    </location>
</feature>